<evidence type="ECO:0000313" key="3">
    <source>
        <dbReference type="Proteomes" id="UP001190700"/>
    </source>
</evidence>
<evidence type="ECO:0000259" key="1">
    <source>
        <dbReference type="Pfam" id="PF14781"/>
    </source>
</evidence>
<dbReference type="InterPro" id="IPR029430">
    <property type="entry name" value="BBS2_N"/>
</dbReference>
<keyword evidence="3" id="KW-1185">Reference proteome</keyword>
<gene>
    <name evidence="2" type="ORF">CYMTET_20509</name>
</gene>
<dbReference type="GO" id="GO:0036064">
    <property type="term" value="C:ciliary basal body"/>
    <property type="evidence" value="ECO:0007669"/>
    <property type="project" value="TreeGrafter"/>
</dbReference>
<dbReference type="EMBL" id="LGRX02009990">
    <property type="protein sequence ID" value="KAK3271121.1"/>
    <property type="molecule type" value="Genomic_DNA"/>
</dbReference>
<dbReference type="GO" id="GO:0016020">
    <property type="term" value="C:membrane"/>
    <property type="evidence" value="ECO:0007669"/>
    <property type="project" value="TreeGrafter"/>
</dbReference>
<evidence type="ECO:0000313" key="2">
    <source>
        <dbReference type="EMBL" id="KAK3271121.1"/>
    </source>
</evidence>
<protein>
    <recommendedName>
        <fullName evidence="1">Ciliary BBSome complex subunit 2 N-terminal domain-containing protein</fullName>
    </recommendedName>
</protein>
<accession>A0AAE0G3W7</accession>
<proteinExistence type="predicted"/>
<dbReference type="Pfam" id="PF14781">
    <property type="entry name" value="BBS2_N"/>
    <property type="match status" value="1"/>
</dbReference>
<dbReference type="PANTHER" id="PTHR32465:SF0">
    <property type="entry name" value="BARDET-BIEDL SYNDROME 2 PROTEIN"/>
    <property type="match status" value="1"/>
</dbReference>
<name>A0AAE0G3W7_9CHLO</name>
<feature type="domain" description="Ciliary BBSome complex subunit 2 N-terminal" evidence="1">
    <location>
        <begin position="21"/>
        <end position="116"/>
    </location>
</feature>
<dbReference type="AlphaFoldDB" id="A0AAE0G3W7"/>
<dbReference type="Proteomes" id="UP001190700">
    <property type="component" value="Unassembled WGS sequence"/>
</dbReference>
<organism evidence="2 3">
    <name type="scientific">Cymbomonas tetramitiformis</name>
    <dbReference type="NCBI Taxonomy" id="36881"/>
    <lineage>
        <taxon>Eukaryota</taxon>
        <taxon>Viridiplantae</taxon>
        <taxon>Chlorophyta</taxon>
        <taxon>Pyramimonadophyceae</taxon>
        <taxon>Pyramimonadales</taxon>
        <taxon>Pyramimonadaceae</taxon>
        <taxon>Cymbomonas</taxon>
    </lineage>
</organism>
<feature type="non-terminal residue" evidence="2">
    <location>
        <position position="135"/>
    </location>
</feature>
<reference evidence="2 3" key="1">
    <citation type="journal article" date="2015" name="Genome Biol. Evol.">
        <title>Comparative Genomics of a Bacterivorous Green Alga Reveals Evolutionary Causalities and Consequences of Phago-Mixotrophic Mode of Nutrition.</title>
        <authorList>
            <person name="Burns J.A."/>
            <person name="Paasch A."/>
            <person name="Narechania A."/>
            <person name="Kim E."/>
        </authorList>
    </citation>
    <scope>NUCLEOTIDE SEQUENCE [LARGE SCALE GENOMIC DNA]</scope>
    <source>
        <strain evidence="2 3">PLY_AMNH</strain>
    </source>
</reference>
<dbReference type="GO" id="GO:0034464">
    <property type="term" value="C:BBSome"/>
    <property type="evidence" value="ECO:0007669"/>
    <property type="project" value="InterPro"/>
</dbReference>
<sequence>MLIPAFQLHLSDPIFSGLACTGKFDGKHPSLTCATSGGKIFMHNPHAPLELDVPAVRYLNMNKQVSAVCAGELNFGKGRDLLFVGSQTDLLAYDTERNADHFFKEVTDGVNAMVCGRVPSVDSNLAIVGGNCSIQ</sequence>
<comment type="caution">
    <text evidence="2">The sequence shown here is derived from an EMBL/GenBank/DDBJ whole genome shotgun (WGS) entry which is preliminary data.</text>
</comment>
<dbReference type="InterPro" id="IPR016616">
    <property type="entry name" value="Bardet-Biedl_syndrome_2_prot"/>
</dbReference>
<dbReference type="GO" id="GO:0031514">
    <property type="term" value="C:motile cilium"/>
    <property type="evidence" value="ECO:0007669"/>
    <property type="project" value="TreeGrafter"/>
</dbReference>
<dbReference type="GO" id="GO:1905515">
    <property type="term" value="P:non-motile cilium assembly"/>
    <property type="evidence" value="ECO:0007669"/>
    <property type="project" value="InterPro"/>
</dbReference>
<dbReference type="PANTHER" id="PTHR32465">
    <property type="entry name" value="BARDET-BIEDL SYNDROME 2 PROTEIN"/>
    <property type="match status" value="1"/>
</dbReference>